<sequence length="64" mass="7337">MSWRGVLSFNKYVQVAARATRQALKEEQRVASERRAVITLKVQKWENGKASTAEWIVPPTAEQH</sequence>
<name>A0A061APW2_RHOTO</name>
<comment type="similarity">
    <text evidence="1">Belongs to the eukaryotic ATPase epsilon family.</text>
</comment>
<dbReference type="InterPro" id="IPR036742">
    <property type="entry name" value="ATP_synth_F1_esu_sf_mt"/>
</dbReference>
<gene>
    <name evidence="3" type="primary">FGENESH: predicted gene_5.71</name>
    <name evidence="4" type="ORF">AAT19DRAFT_13842</name>
    <name evidence="3" type="ORF">BN2166_0025260</name>
    <name evidence="2" type="ORF">RHTO0S_02e14312g</name>
</gene>
<dbReference type="CDD" id="cd12153">
    <property type="entry name" value="F1-ATPase_epsilon"/>
    <property type="match status" value="1"/>
</dbReference>
<dbReference type="EMBL" id="CWKI01000005">
    <property type="protein sequence ID" value="CTR06665.1"/>
    <property type="molecule type" value="Genomic_DNA"/>
</dbReference>
<dbReference type="GO" id="GO:0046933">
    <property type="term" value="F:proton-transporting ATP synthase activity, rotational mechanism"/>
    <property type="evidence" value="ECO:0007669"/>
    <property type="project" value="InterPro"/>
</dbReference>
<dbReference type="Proteomes" id="UP000239560">
    <property type="component" value="Unassembled WGS sequence"/>
</dbReference>
<dbReference type="Gene3D" id="1.10.1620.20">
    <property type="entry name" value="ATP synthase, F1 complex, epsilon subunit superfamily, mitochondrial"/>
    <property type="match status" value="1"/>
</dbReference>
<evidence type="ECO:0000313" key="3">
    <source>
        <dbReference type="EMBL" id="CTR06665.1"/>
    </source>
</evidence>
<dbReference type="OMA" id="NKYTQIA"/>
<reference evidence="3 5" key="2">
    <citation type="submission" date="2015-07" db="EMBL/GenBank/DDBJ databases">
        <authorList>
            <person name="Cajimat M.N.B."/>
            <person name="Milazzo M.L."/>
            <person name="Fulhorst C.F."/>
        </authorList>
    </citation>
    <scope>NUCLEOTIDE SEQUENCE [LARGE SCALE GENOMIC DNA]</scope>
    <source>
        <strain evidence="3">Single colony</strain>
    </source>
</reference>
<dbReference type="SUPFAM" id="SSF48690">
    <property type="entry name" value="Epsilon subunit of mitochondrial F1F0-ATP synthase"/>
    <property type="match status" value="1"/>
</dbReference>
<reference evidence="4 6" key="3">
    <citation type="journal article" date="2018" name="Elife">
        <title>Functional genomics of lipid metabolism in the oleaginous yeast Rhodosporidium toruloides.</title>
        <authorList>
            <person name="Coradetti S.T."/>
            <person name="Pinel D."/>
            <person name="Geiselman G."/>
            <person name="Ito M."/>
            <person name="Mondo S."/>
            <person name="Reilly M.C."/>
            <person name="Cheng Y.F."/>
            <person name="Bauer S."/>
            <person name="Grigoriev I."/>
            <person name="Gladden J.M."/>
            <person name="Simmons B.A."/>
            <person name="Brem R."/>
            <person name="Arkin A.P."/>
            <person name="Skerker J.M."/>
        </authorList>
    </citation>
    <scope>NUCLEOTIDE SEQUENCE [LARGE SCALE GENOMIC DNA]</scope>
    <source>
        <strain evidence="4 6">NBRC 0880</strain>
    </source>
</reference>
<accession>A0A061APW2</accession>
<dbReference type="GO" id="GO:0045259">
    <property type="term" value="C:proton-transporting ATP synthase complex"/>
    <property type="evidence" value="ECO:0007669"/>
    <property type="project" value="InterPro"/>
</dbReference>
<evidence type="ECO:0000313" key="6">
    <source>
        <dbReference type="Proteomes" id="UP000239560"/>
    </source>
</evidence>
<dbReference type="STRING" id="5286.A0A061APW2"/>
<dbReference type="EMBL" id="LCTV02000005">
    <property type="protein sequence ID" value="PRQ74820.1"/>
    <property type="molecule type" value="Genomic_DNA"/>
</dbReference>
<dbReference type="AlphaFoldDB" id="A0A061APW2"/>
<dbReference type="OrthoDB" id="269124at2759"/>
<evidence type="ECO:0000256" key="1">
    <source>
        <dbReference type="ARBA" id="ARBA00009502"/>
    </source>
</evidence>
<evidence type="ECO:0000313" key="5">
    <source>
        <dbReference type="Proteomes" id="UP000199069"/>
    </source>
</evidence>
<keyword evidence="5" id="KW-1185">Reference proteome</keyword>
<protein>
    <submittedName>
        <fullName evidence="3">FGENESH: predicted gene_5.71 protein</fullName>
    </submittedName>
    <submittedName>
        <fullName evidence="4">Mitochondrial ATP synthase epsilon chain-domain containing protein</fullName>
    </submittedName>
    <submittedName>
        <fullName evidence="2">RHTO0S02e14312g1_1</fullName>
    </submittedName>
</protein>
<dbReference type="Pfam" id="PF04627">
    <property type="entry name" value="ATP-synt_Eps"/>
    <property type="match status" value="1"/>
</dbReference>
<dbReference type="GO" id="GO:0005743">
    <property type="term" value="C:mitochondrial inner membrane"/>
    <property type="evidence" value="ECO:0007669"/>
    <property type="project" value="InterPro"/>
</dbReference>
<organism evidence="2">
    <name type="scientific">Rhodotorula toruloides</name>
    <name type="common">Yeast</name>
    <name type="synonym">Rhodosporidium toruloides</name>
    <dbReference type="NCBI Taxonomy" id="5286"/>
    <lineage>
        <taxon>Eukaryota</taxon>
        <taxon>Fungi</taxon>
        <taxon>Dikarya</taxon>
        <taxon>Basidiomycota</taxon>
        <taxon>Pucciniomycotina</taxon>
        <taxon>Microbotryomycetes</taxon>
        <taxon>Sporidiobolales</taxon>
        <taxon>Sporidiobolaceae</taxon>
        <taxon>Rhodotorula</taxon>
    </lineage>
</organism>
<proteinExistence type="inferred from homology"/>
<reference evidence="2" key="1">
    <citation type="journal article" date="2014" name="Genome Announc.">
        <title>Draft genome sequence of Rhodosporidium toruloides CECT1137, an oleaginous yeast of biotechnological interest.</title>
        <authorList>
            <person name="Morin N."/>
            <person name="Calcas X."/>
            <person name="Devillers H."/>
            <person name="Durrens P."/>
            <person name="Sherman D.J."/>
            <person name="Nicaud J.-M."/>
            <person name="Neuveglise C."/>
        </authorList>
    </citation>
    <scope>NUCLEOTIDE SEQUENCE</scope>
    <source>
        <strain evidence="2">CECT1137</strain>
    </source>
</reference>
<evidence type="ECO:0000313" key="2">
    <source>
        <dbReference type="EMBL" id="CDR37395.1"/>
    </source>
</evidence>
<evidence type="ECO:0000313" key="4">
    <source>
        <dbReference type="EMBL" id="PRQ74820.1"/>
    </source>
</evidence>
<dbReference type="InterPro" id="IPR006721">
    <property type="entry name" value="ATP_synth_F1_esu_mt"/>
</dbReference>
<dbReference type="EMBL" id="LK052937">
    <property type="protein sequence ID" value="CDR37395.1"/>
    <property type="molecule type" value="Genomic_DNA"/>
</dbReference>
<dbReference type="Proteomes" id="UP000199069">
    <property type="component" value="Unassembled WGS sequence"/>
</dbReference>